<dbReference type="Proteomes" id="UP000245119">
    <property type="component" value="Linkage Group LG8"/>
</dbReference>
<evidence type="ECO:0000256" key="2">
    <source>
        <dbReference type="SAM" id="MobiDB-lite"/>
    </source>
</evidence>
<dbReference type="OrthoDB" id="8961517at2759"/>
<sequence>MELPSASSDASSSKKRVRKSNFTDIEVKALLQQLAVEVDVALSPLCDGPTNKMKAEAWERIAAKLISLAGEQSNLSLDSSPQTPDRTGCSTFQETQNCFTLKTEPSSPSSSPDVPSSAGFPSTSSVSEARDSEERNNEGLIQRRGHLKRGLSSVLSTLSAKRHKTVSDTSQSEKLAQGKVWMNCGILDSADGKQKALIARYLQSEIVKNRAKKVLVENLNRKVLLEIEKLERELGGTSDQDLE</sequence>
<dbReference type="AlphaFoldDB" id="A0A2T7NZ08"/>
<comment type="caution">
    <text evidence="4">The sequence shown here is derived from an EMBL/GenBank/DDBJ whole genome shotgun (WGS) entry which is preliminary data.</text>
</comment>
<feature type="coiled-coil region" evidence="1">
    <location>
        <begin position="213"/>
        <end position="240"/>
    </location>
</feature>
<accession>A0A2T7NZ08</accession>
<feature type="region of interest" description="Disordered" evidence="2">
    <location>
        <begin position="101"/>
        <end position="143"/>
    </location>
</feature>
<name>A0A2T7NZ08_POMCA</name>
<feature type="compositionally biased region" description="Basic and acidic residues" evidence="2">
    <location>
        <begin position="128"/>
        <end position="137"/>
    </location>
</feature>
<evidence type="ECO:0000259" key="3">
    <source>
        <dbReference type="Pfam" id="PF13873"/>
    </source>
</evidence>
<feature type="compositionally biased region" description="Low complexity" evidence="2">
    <location>
        <begin position="105"/>
        <end position="117"/>
    </location>
</feature>
<gene>
    <name evidence="4" type="ORF">C0Q70_14085</name>
</gene>
<dbReference type="EMBL" id="PZQS01000008">
    <property type="protein sequence ID" value="PVD26409.1"/>
    <property type="molecule type" value="Genomic_DNA"/>
</dbReference>
<reference evidence="4 5" key="1">
    <citation type="submission" date="2018-04" db="EMBL/GenBank/DDBJ databases">
        <title>The genome of golden apple snail Pomacea canaliculata provides insight into stress tolerance and invasive adaptation.</title>
        <authorList>
            <person name="Liu C."/>
            <person name="Liu B."/>
            <person name="Ren Y."/>
            <person name="Zhang Y."/>
            <person name="Wang H."/>
            <person name="Li S."/>
            <person name="Jiang F."/>
            <person name="Yin L."/>
            <person name="Zhang G."/>
            <person name="Qian W."/>
            <person name="Fan W."/>
        </authorList>
    </citation>
    <scope>NUCLEOTIDE SEQUENCE [LARGE SCALE GENOMIC DNA]</scope>
    <source>
        <strain evidence="4">SZHN2017</strain>
        <tissue evidence="4">Muscle</tissue>
    </source>
</reference>
<evidence type="ECO:0000313" key="4">
    <source>
        <dbReference type="EMBL" id="PVD26409.1"/>
    </source>
</evidence>
<protein>
    <recommendedName>
        <fullName evidence="3">Myb/SANT-like DNA-binding domain-containing protein</fullName>
    </recommendedName>
</protein>
<organism evidence="4 5">
    <name type="scientific">Pomacea canaliculata</name>
    <name type="common">Golden apple snail</name>
    <dbReference type="NCBI Taxonomy" id="400727"/>
    <lineage>
        <taxon>Eukaryota</taxon>
        <taxon>Metazoa</taxon>
        <taxon>Spiralia</taxon>
        <taxon>Lophotrochozoa</taxon>
        <taxon>Mollusca</taxon>
        <taxon>Gastropoda</taxon>
        <taxon>Caenogastropoda</taxon>
        <taxon>Architaenioglossa</taxon>
        <taxon>Ampullarioidea</taxon>
        <taxon>Ampullariidae</taxon>
        <taxon>Pomacea</taxon>
    </lineage>
</organism>
<keyword evidence="1" id="KW-0175">Coiled coil</keyword>
<keyword evidence="5" id="KW-1185">Reference proteome</keyword>
<evidence type="ECO:0000313" key="5">
    <source>
        <dbReference type="Proteomes" id="UP000245119"/>
    </source>
</evidence>
<dbReference type="Pfam" id="PF13873">
    <property type="entry name" value="Myb_DNA-bind_5"/>
    <property type="match status" value="1"/>
</dbReference>
<dbReference type="InterPro" id="IPR028002">
    <property type="entry name" value="Myb_DNA-bind_5"/>
</dbReference>
<proteinExistence type="predicted"/>
<feature type="domain" description="Myb/SANT-like DNA-binding" evidence="3">
    <location>
        <begin position="18"/>
        <end position="70"/>
    </location>
</feature>
<evidence type="ECO:0000256" key="1">
    <source>
        <dbReference type="SAM" id="Coils"/>
    </source>
</evidence>